<evidence type="ECO:0000256" key="4">
    <source>
        <dbReference type="ARBA" id="ARBA00010042"/>
    </source>
</evidence>
<evidence type="ECO:0000256" key="7">
    <source>
        <dbReference type="ARBA" id="ARBA00022527"/>
    </source>
</evidence>
<dbReference type="EMBL" id="CM000145">
    <property type="protein sequence ID" value="EEE68908.1"/>
    <property type="molecule type" value="Genomic_DNA"/>
</dbReference>
<dbReference type="GO" id="GO:0005634">
    <property type="term" value="C:nucleus"/>
    <property type="evidence" value="ECO:0007669"/>
    <property type="project" value="UniProtKB-SubCell"/>
</dbReference>
<dbReference type="iPTMnet" id="B9G1J1"/>
<feature type="region of interest" description="Disordered" evidence="18">
    <location>
        <begin position="1408"/>
        <end position="1543"/>
    </location>
</feature>
<dbReference type="EC" id="2.7.11.1" evidence="5"/>
<feature type="domain" description="Protein kinase" evidence="19">
    <location>
        <begin position="1563"/>
        <end position="1897"/>
    </location>
</feature>
<keyword evidence="7" id="KW-0723">Serine/threonine-protein kinase</keyword>
<name>B9G1J1_ORYSJ</name>
<keyword evidence="6" id="KW-0963">Cytoplasm</keyword>
<dbReference type="SUPFAM" id="SSF56112">
    <property type="entry name" value="Protein kinase-like (PK-like)"/>
    <property type="match status" value="1"/>
</dbReference>
<feature type="compositionally biased region" description="Basic and acidic residues" evidence="18">
    <location>
        <begin position="1190"/>
        <end position="1199"/>
    </location>
</feature>
<feature type="region of interest" description="Disordered" evidence="18">
    <location>
        <begin position="269"/>
        <end position="290"/>
    </location>
</feature>
<reference evidence="20" key="1">
    <citation type="journal article" date="2005" name="PLoS Biol.">
        <title>The genomes of Oryza sativa: a history of duplications.</title>
        <authorList>
            <person name="Yu J."/>
            <person name="Wang J."/>
            <person name="Lin W."/>
            <person name="Li S."/>
            <person name="Li H."/>
            <person name="Zhou J."/>
            <person name="Ni P."/>
            <person name="Dong W."/>
            <person name="Hu S."/>
            <person name="Zeng C."/>
            <person name="Zhang J."/>
            <person name="Zhang Y."/>
            <person name="Li R."/>
            <person name="Xu Z."/>
            <person name="Li S."/>
            <person name="Li X."/>
            <person name="Zheng H."/>
            <person name="Cong L."/>
            <person name="Lin L."/>
            <person name="Yin J."/>
            <person name="Geng J."/>
            <person name="Li G."/>
            <person name="Shi J."/>
            <person name="Liu J."/>
            <person name="Lv H."/>
            <person name="Li J."/>
            <person name="Wang J."/>
            <person name="Deng Y."/>
            <person name="Ran L."/>
            <person name="Shi X."/>
            <person name="Wang X."/>
            <person name="Wu Q."/>
            <person name="Li C."/>
            <person name="Ren X."/>
            <person name="Wang J."/>
            <person name="Wang X."/>
            <person name="Li D."/>
            <person name="Liu D."/>
            <person name="Zhang X."/>
            <person name="Ji Z."/>
            <person name="Zhao W."/>
            <person name="Sun Y."/>
            <person name="Zhang Z."/>
            <person name="Bao J."/>
            <person name="Han Y."/>
            <person name="Dong L."/>
            <person name="Ji J."/>
            <person name="Chen P."/>
            <person name="Wu S."/>
            <person name="Liu J."/>
            <person name="Xiao Y."/>
            <person name="Bu D."/>
            <person name="Tan J."/>
            <person name="Yang L."/>
            <person name="Ye C."/>
            <person name="Zhang J."/>
            <person name="Xu J."/>
            <person name="Zhou Y."/>
            <person name="Yu Y."/>
            <person name="Zhang B."/>
            <person name="Zhuang S."/>
            <person name="Wei H."/>
            <person name="Liu B."/>
            <person name="Lei M."/>
            <person name="Yu H."/>
            <person name="Li Y."/>
            <person name="Xu H."/>
            <person name="Wei S."/>
            <person name="He X."/>
            <person name="Fang L."/>
            <person name="Zhang Z."/>
            <person name="Zhang Y."/>
            <person name="Huang X."/>
            <person name="Su Z."/>
            <person name="Tong W."/>
            <person name="Li J."/>
            <person name="Tong Z."/>
            <person name="Li S."/>
            <person name="Ye J."/>
            <person name="Wang L."/>
            <person name="Fang L."/>
            <person name="Lei T."/>
            <person name="Chen C."/>
            <person name="Chen H."/>
            <person name="Xu Z."/>
            <person name="Li H."/>
            <person name="Huang H."/>
            <person name="Zhang F."/>
            <person name="Xu H."/>
            <person name="Li N."/>
            <person name="Zhao C."/>
            <person name="Li S."/>
            <person name="Dong L."/>
            <person name="Huang Y."/>
            <person name="Li L."/>
            <person name="Xi Y."/>
            <person name="Qi Q."/>
            <person name="Li W."/>
            <person name="Zhang B."/>
            <person name="Hu W."/>
            <person name="Zhang Y."/>
            <person name="Tian X."/>
            <person name="Jiao Y."/>
            <person name="Liang X."/>
            <person name="Jin J."/>
            <person name="Gao L."/>
            <person name="Zheng W."/>
            <person name="Hao B."/>
            <person name="Liu S."/>
            <person name="Wang W."/>
            <person name="Yuan L."/>
            <person name="Cao M."/>
            <person name="McDermott J."/>
            <person name="Samudrala R."/>
            <person name="Wang J."/>
            <person name="Wong G.K."/>
            <person name="Yang H."/>
        </authorList>
    </citation>
    <scope>NUCLEOTIDE SEQUENCE [LARGE SCALE GENOMIC DNA]</scope>
</reference>
<comment type="similarity">
    <text evidence="4">Belongs to the INCENP family.</text>
</comment>
<evidence type="ECO:0000256" key="15">
    <source>
        <dbReference type="ARBA" id="ARBA00048679"/>
    </source>
</evidence>
<evidence type="ECO:0000256" key="11">
    <source>
        <dbReference type="ARBA" id="ARBA00022840"/>
    </source>
</evidence>
<feature type="compositionally biased region" description="Acidic residues" evidence="18">
    <location>
        <begin position="1203"/>
        <end position="1213"/>
    </location>
</feature>
<dbReference type="GO" id="GO:0005819">
    <property type="term" value="C:spindle"/>
    <property type="evidence" value="ECO:0007669"/>
    <property type="project" value="UniProtKB-SubCell"/>
</dbReference>
<keyword evidence="8" id="KW-0808">Transferase</keyword>
<evidence type="ECO:0000259" key="19">
    <source>
        <dbReference type="PROSITE" id="PS50011"/>
    </source>
</evidence>
<dbReference type="SMART" id="SM00220">
    <property type="entry name" value="S_TKc"/>
    <property type="match status" value="1"/>
</dbReference>
<evidence type="ECO:0000256" key="8">
    <source>
        <dbReference type="ARBA" id="ARBA00022679"/>
    </source>
</evidence>
<dbReference type="FunFam" id="1.10.510.10:FF:000028">
    <property type="entry name" value="serine/threonine-protein kinase D6PK-like"/>
    <property type="match status" value="1"/>
</dbReference>
<protein>
    <recommendedName>
        <fullName evidence="17">Protein kinase G11A</fullName>
        <ecNumber evidence="5">2.7.11.1</ecNumber>
    </recommendedName>
</protein>
<feature type="region of interest" description="Disordered" evidence="18">
    <location>
        <begin position="1176"/>
        <end position="1223"/>
    </location>
</feature>
<feature type="compositionally biased region" description="Low complexity" evidence="18">
    <location>
        <begin position="1516"/>
        <end position="1533"/>
    </location>
</feature>
<organism evidence="20">
    <name type="scientific">Oryza sativa subsp. japonica</name>
    <name type="common">Rice</name>
    <dbReference type="NCBI Taxonomy" id="39947"/>
    <lineage>
        <taxon>Eukaryota</taxon>
        <taxon>Viridiplantae</taxon>
        <taxon>Streptophyta</taxon>
        <taxon>Embryophyta</taxon>
        <taxon>Tracheophyta</taxon>
        <taxon>Spermatophyta</taxon>
        <taxon>Magnoliopsida</taxon>
        <taxon>Liliopsida</taxon>
        <taxon>Poales</taxon>
        <taxon>Poaceae</taxon>
        <taxon>BOP clade</taxon>
        <taxon>Oryzoideae</taxon>
        <taxon>Oryzeae</taxon>
        <taxon>Oryzinae</taxon>
        <taxon>Oryza</taxon>
        <taxon>Oryza sativa</taxon>
    </lineage>
</organism>
<dbReference type="FunFam" id="1.10.510.10:FF:000020">
    <property type="entry name" value="serine/threonine-protein kinase D6PK-like"/>
    <property type="match status" value="1"/>
</dbReference>
<feature type="region of interest" description="Disordered" evidence="18">
    <location>
        <begin position="1043"/>
        <end position="1141"/>
    </location>
</feature>
<evidence type="ECO:0000256" key="16">
    <source>
        <dbReference type="ARBA" id="ARBA00053984"/>
    </source>
</evidence>
<feature type="compositionally biased region" description="Basic and acidic residues" evidence="18">
    <location>
        <begin position="1408"/>
        <end position="1419"/>
    </location>
</feature>
<accession>B9G1J1</accession>
<gene>
    <name evidence="20" type="ORF">OsJ_27758</name>
</gene>
<dbReference type="GO" id="GO:0005524">
    <property type="term" value="F:ATP binding"/>
    <property type="evidence" value="ECO:0007669"/>
    <property type="project" value="UniProtKB-KW"/>
</dbReference>
<evidence type="ECO:0000256" key="18">
    <source>
        <dbReference type="SAM" id="MobiDB-lite"/>
    </source>
</evidence>
<comment type="subcellular location">
    <subcellularLocation>
        <location evidence="2">Cytoplasm</location>
        <location evidence="2">Cytoskeleton</location>
        <location evidence="2">Spindle</location>
    </subcellularLocation>
    <subcellularLocation>
        <location evidence="1">Nucleus</location>
    </subcellularLocation>
</comment>
<dbReference type="InterPro" id="IPR000719">
    <property type="entry name" value="Prot_kinase_dom"/>
</dbReference>
<dbReference type="PROSITE" id="PS50011">
    <property type="entry name" value="PROTEIN_KINASE_DOM"/>
    <property type="match status" value="1"/>
</dbReference>
<feature type="compositionally biased region" description="Basic and acidic residues" evidence="18">
    <location>
        <begin position="1105"/>
        <end position="1141"/>
    </location>
</feature>
<feature type="compositionally biased region" description="Basic and acidic residues" evidence="18">
    <location>
        <begin position="1043"/>
        <end position="1098"/>
    </location>
</feature>
<comment type="catalytic activity">
    <reaction evidence="15">
        <text>L-seryl-[protein] + ATP = O-phospho-L-seryl-[protein] + ADP + H(+)</text>
        <dbReference type="Rhea" id="RHEA:17989"/>
        <dbReference type="Rhea" id="RHEA-COMP:9863"/>
        <dbReference type="Rhea" id="RHEA-COMP:11604"/>
        <dbReference type="ChEBI" id="CHEBI:15378"/>
        <dbReference type="ChEBI" id="CHEBI:29999"/>
        <dbReference type="ChEBI" id="CHEBI:30616"/>
        <dbReference type="ChEBI" id="CHEBI:83421"/>
        <dbReference type="ChEBI" id="CHEBI:456216"/>
        <dbReference type="EC" id="2.7.11.1"/>
    </reaction>
</comment>
<keyword evidence="12" id="KW-0206">Cytoskeleton</keyword>
<evidence type="ECO:0000256" key="3">
    <source>
        <dbReference type="ARBA" id="ARBA00009903"/>
    </source>
</evidence>
<comment type="function">
    <text evidence="16">May play a role in the regulation of metabolism and signal transduction processes.</text>
</comment>
<dbReference type="CDD" id="cd05574">
    <property type="entry name" value="STKc_phototropin_like"/>
    <property type="match status" value="1"/>
</dbReference>
<evidence type="ECO:0000256" key="5">
    <source>
        <dbReference type="ARBA" id="ARBA00012513"/>
    </source>
</evidence>
<evidence type="ECO:0000256" key="9">
    <source>
        <dbReference type="ARBA" id="ARBA00022741"/>
    </source>
</evidence>
<evidence type="ECO:0000256" key="14">
    <source>
        <dbReference type="ARBA" id="ARBA00047899"/>
    </source>
</evidence>
<evidence type="ECO:0000256" key="1">
    <source>
        <dbReference type="ARBA" id="ARBA00004123"/>
    </source>
</evidence>
<dbReference type="Gene3D" id="1.10.510.10">
    <property type="entry name" value="Transferase(Phosphotransferase) domain 1"/>
    <property type="match status" value="2"/>
</dbReference>
<keyword evidence="11" id="KW-0067">ATP-binding</keyword>
<evidence type="ECO:0000256" key="13">
    <source>
        <dbReference type="ARBA" id="ARBA00023242"/>
    </source>
</evidence>
<dbReference type="InterPro" id="IPR011009">
    <property type="entry name" value="Kinase-like_dom_sf"/>
</dbReference>
<feature type="compositionally biased region" description="Polar residues" evidence="18">
    <location>
        <begin position="1501"/>
        <end position="1515"/>
    </location>
</feature>
<comment type="catalytic activity">
    <reaction evidence="14">
        <text>L-threonyl-[protein] + ATP = O-phospho-L-threonyl-[protein] + ADP + H(+)</text>
        <dbReference type="Rhea" id="RHEA:46608"/>
        <dbReference type="Rhea" id="RHEA-COMP:11060"/>
        <dbReference type="Rhea" id="RHEA-COMP:11605"/>
        <dbReference type="ChEBI" id="CHEBI:15378"/>
        <dbReference type="ChEBI" id="CHEBI:30013"/>
        <dbReference type="ChEBI" id="CHEBI:30616"/>
        <dbReference type="ChEBI" id="CHEBI:61977"/>
        <dbReference type="ChEBI" id="CHEBI:456216"/>
        <dbReference type="EC" id="2.7.11.1"/>
    </reaction>
</comment>
<keyword evidence="9" id="KW-0547">Nucleotide-binding</keyword>
<sequence>MEELFMQVFERRDWVKAQVQEQVVSYSESLACAILAAGRRPPPWLLPALDSVPARGNNTKMSSIDLAHMRNENSLHHAQSQTYQRVKPKTHEFGGCKPGGLHIVNYAGEIDQSQICVSESVVQEFNIAHSLNEGLPSTSPVEVPHSVMSSLLQEDTSQPVESNLQGIPHSVSSPLPEQITMGVSETDSLTGMTCMASQLPENVSLLSLKSIALEGPDSVFTPLSQKEIADAGDTVSLMEPIAKTESVAGLISMASPQFDNDRLQTNLLEGPDSVPTSLSQADARHTAETDSVEILDQEEDTDTPREYSFPDKRVDENLKILEHQSSECHVRSPPCDGSSLRPDYLANAICEAPKMLSTPQENMLGDEQQGSECHVLSPPCDGSSLQPDYLASTVCEAPKMLSTLQEKCFEAQSEAYDVYVRNDMNGSVIPERFSTESAEKLLRSHDGTECKIFSFDIAMEIDSDSCETVSDKQALATQPSAQHLLHSSRCGEITSKKSDAQSNNSHQGRSVADVIQVQGNSSFEGIEINCQSDHALYSLCSTMSTSMDCQPDILDKMENRADMSGKPQHPVHHLDRLGSSECISLDLERRIVTSNWKSSVSYKVHTSVDSSSQRTMSSLSDIIHFNSLRMKSLSSSSSSLSGNVATVPQDSLPNCSDILSDGDGEYTRKTNNCSVYPGADVKYVAVDDQILNHTDYVSSGCEVLNPENHPSSTPPSTFPSYASSDQQSQQACASNCSNKELGEKCIHDDPGQPVSDGHIPLQNGDNCADFDETVEVHQSCGIPIPANSPTIKERVLEAYRDSTKWVNLSSNLSSKCKINSKITSPLRSKYESLTARFEKLLGPASLVEVEPKWHYPSYDTKMMGVFGNQEDCEIPLTPSFGKYSLQKPSGVCYTSNCTGSITDLACFQIDEDSSTSEASRKYMDVGRLDLPTTTASSRESDHQAHLIIDQAMQNPKENRAPSIRKEVKVTQSLHDRESKGRILGNQNEIHKSEVNLDKGWKPSNIVTSMTSFIPLVKQKQRPTTVCVKRDVRVKALEVAEAVKRREQKKQNEREMRKAAAELERERVKQEREQKLKQMEQKKKTDARKRQWEDDGRKEKEKKKKFIEEPRKQQKQLGERMHAGNSREDASQKDPDDTEIRKNTVRVVINQLLSDEKTESFPILVTSGSNNVKAVVADGNSGSSGHQIHGRLSDDADKSYEMSPYEDSDEEDGGDLEHKEKVRRRQKHIPPWTRKEILDEILLSNRTLDPREIFERKCSFSLSDGFFITIYLVICTLPCLSVWTKLNQEKQLLGISFCLCSSLGSGACDIIQKLLKPLLSSCFPQIVVSSQQLEQSSHGFLGLPRRRKWSELFSRFAVVQAILTIMSVEAVKQIVPAHLVKPAVDPVHAKASKAGKDGRSDLIAKEILEEQKPAHRRQESSESILDKGPSNVGSDSGVLDVPLTPKGDSGELKEIQGLDCNGNQEKKTAQKSSTSESFASAKVSDGTNGLRKTCGSGKVSDTADSTESGKSSMCRPSTSSNVSDESSCSSLSSSTTKPHKGSDSRWEAIRMIRSKDGILGLSHFRLLKKLGCGDIGSVYLSELSGTRSYFAMKVMDKGSLASRKKLLRAQTEREILQSLDHPFLPTLYTHFETDKFSCLVMEFCPGGDLHTLRQRQPGKHFSEQAAKFYVAEVLLALEYLHMLGIIYRDLKPENVLVREDGHIMLSDFDLSLRCAVSPTVVKSANPGPDALQRNNQAYCVQPACIQPSCIQPSCVAPTTCFGPRFFSSKSKSKSKKEKKSKPEVVNQISPLPELIAEPTDARSMSFVGTHEYLAPEIIKGEGHGSAVDWWTFGIFLPFKGSGNRATLFNVVGQPLRFPESPMVSFSARDLIRGLLVKDPQHRLAYKRGATEIKQHPFFEGVNWALIRCASPPEIPKPVELERPPKPAPATEKVAPAANQKGSDNYLEFEFF</sequence>
<dbReference type="InterPro" id="IPR008271">
    <property type="entry name" value="Ser/Thr_kinase_AS"/>
</dbReference>
<dbReference type="FunFam" id="3.30.200.20:FF:000032">
    <property type="entry name" value="Serine/threonine-protein kinase D6PK-like"/>
    <property type="match status" value="1"/>
</dbReference>
<dbReference type="Pfam" id="PF00069">
    <property type="entry name" value="Pkinase"/>
    <property type="match status" value="2"/>
</dbReference>
<feature type="region of interest" description="Disordered" evidence="18">
    <location>
        <begin position="1915"/>
        <end position="1942"/>
    </location>
</feature>
<reference evidence="20" key="2">
    <citation type="submission" date="2008-12" db="EMBL/GenBank/DDBJ databases">
        <title>Improved gene annotation of the rice (Oryza sativa) genomes.</title>
        <authorList>
            <person name="Wang J."/>
            <person name="Li R."/>
            <person name="Fan W."/>
            <person name="Huang Q."/>
            <person name="Zhang J."/>
            <person name="Zhou Y."/>
            <person name="Hu Y."/>
            <person name="Zi S."/>
            <person name="Li J."/>
            <person name="Ni P."/>
            <person name="Zheng H."/>
            <person name="Zhang Y."/>
            <person name="Zhao M."/>
            <person name="Hao Q."/>
            <person name="McDermott J."/>
            <person name="Samudrala R."/>
            <person name="Kristiansen K."/>
            <person name="Wong G.K.-S."/>
        </authorList>
    </citation>
    <scope>NUCLEOTIDE SEQUENCE</scope>
</reference>
<dbReference type="Pfam" id="PF03941">
    <property type="entry name" value="INCENP_ARK-bind"/>
    <property type="match status" value="1"/>
</dbReference>
<feature type="region of interest" description="Disordered" evidence="18">
    <location>
        <begin position="701"/>
        <end position="724"/>
    </location>
</feature>
<evidence type="ECO:0000256" key="2">
    <source>
        <dbReference type="ARBA" id="ARBA00004186"/>
    </source>
</evidence>
<dbReference type="PANTHER" id="PTHR45637">
    <property type="entry name" value="FLIPPASE KINASE 1-RELATED"/>
    <property type="match status" value="1"/>
</dbReference>
<evidence type="ECO:0000256" key="6">
    <source>
        <dbReference type="ARBA" id="ARBA00022490"/>
    </source>
</evidence>
<evidence type="ECO:0000256" key="12">
    <source>
        <dbReference type="ARBA" id="ARBA00023212"/>
    </source>
</evidence>
<dbReference type="Proteomes" id="UP000007752">
    <property type="component" value="Chromosome 8"/>
</dbReference>
<evidence type="ECO:0000256" key="10">
    <source>
        <dbReference type="ARBA" id="ARBA00022777"/>
    </source>
</evidence>
<keyword evidence="13" id="KW-0539">Nucleus</keyword>
<comment type="similarity">
    <text evidence="3">Belongs to the protein kinase superfamily. AGC Ser/Thr protein kinase family.</text>
</comment>
<proteinExistence type="inferred from homology"/>
<dbReference type="PROSITE" id="PS00108">
    <property type="entry name" value="PROTEIN_KINASE_ST"/>
    <property type="match status" value="1"/>
</dbReference>
<dbReference type="InterPro" id="IPR005635">
    <property type="entry name" value="Inner_centromere_prot_ARK-bd"/>
</dbReference>
<dbReference type="GO" id="GO:0004674">
    <property type="term" value="F:protein serine/threonine kinase activity"/>
    <property type="evidence" value="ECO:0007669"/>
    <property type="project" value="UniProtKB-KW"/>
</dbReference>
<evidence type="ECO:0000313" key="20">
    <source>
        <dbReference type="EMBL" id="EEE68908.1"/>
    </source>
</evidence>
<evidence type="ECO:0000256" key="17">
    <source>
        <dbReference type="ARBA" id="ARBA00074231"/>
    </source>
</evidence>
<dbReference type="Gene3D" id="3.30.200.20">
    <property type="entry name" value="Phosphorylase Kinase, domain 1"/>
    <property type="match status" value="1"/>
</dbReference>
<keyword evidence="10" id="KW-0418">Kinase</keyword>